<name>A0A6P1EF91_LENHI</name>
<dbReference type="EMBL" id="CP047121">
    <property type="protein sequence ID" value="QHB53473.1"/>
    <property type="molecule type" value="Genomic_DNA"/>
</dbReference>
<dbReference type="InterPro" id="IPR016181">
    <property type="entry name" value="Acyl_CoA_acyltransferase"/>
</dbReference>
<gene>
    <name evidence="2" type="ORF">GQR93_14060</name>
</gene>
<dbReference type="InterPro" id="IPR000182">
    <property type="entry name" value="GNAT_dom"/>
</dbReference>
<evidence type="ECO:0000313" key="2">
    <source>
        <dbReference type="EMBL" id="QHB53473.1"/>
    </source>
</evidence>
<organism evidence="2 3">
    <name type="scientific">Lentilactobacillus hilgardii</name>
    <name type="common">Lactobacillus hilgardii</name>
    <dbReference type="NCBI Taxonomy" id="1588"/>
    <lineage>
        <taxon>Bacteria</taxon>
        <taxon>Bacillati</taxon>
        <taxon>Bacillota</taxon>
        <taxon>Bacilli</taxon>
        <taxon>Lactobacillales</taxon>
        <taxon>Lactobacillaceae</taxon>
        <taxon>Lentilactobacillus</taxon>
    </lineage>
</organism>
<dbReference type="Gene3D" id="3.40.630.30">
    <property type="match status" value="1"/>
</dbReference>
<proteinExistence type="predicted"/>
<dbReference type="SUPFAM" id="SSF55729">
    <property type="entry name" value="Acyl-CoA N-acyltransferases (Nat)"/>
    <property type="match status" value="1"/>
</dbReference>
<dbReference type="AlphaFoldDB" id="A0A6P1EF91"/>
<dbReference type="Pfam" id="PF00583">
    <property type="entry name" value="Acetyltransf_1"/>
    <property type="match status" value="1"/>
</dbReference>
<dbReference type="PROSITE" id="PS51186">
    <property type="entry name" value="GNAT"/>
    <property type="match status" value="1"/>
</dbReference>
<dbReference type="GO" id="GO:0016747">
    <property type="term" value="F:acyltransferase activity, transferring groups other than amino-acyl groups"/>
    <property type="evidence" value="ECO:0007669"/>
    <property type="project" value="InterPro"/>
</dbReference>
<dbReference type="CDD" id="cd04301">
    <property type="entry name" value="NAT_SF"/>
    <property type="match status" value="1"/>
</dbReference>
<protein>
    <submittedName>
        <fullName evidence="2">GNAT family N-acetyltransferase</fullName>
    </submittedName>
</protein>
<sequence>MISRLFSESDAQMVSNLVTTTMLTTNIKEYTREYLEKDIKERTPYFFIKLSQYAHCYVFIDKNCDEIIGYGAIGPYWDKKDESSLFNIFIRPDYQGRGIGRKLIYTLENDPFFKRAKRIEVPASITALEFYEKMGYTFKNDDSRLDDERLFHLEKYNSH</sequence>
<reference evidence="2 3" key="1">
    <citation type="submission" date="2019-12" db="EMBL/GenBank/DDBJ databases">
        <title>Lactobacillus hilgardii FLUB.</title>
        <authorList>
            <person name="Gustaw K."/>
        </authorList>
    </citation>
    <scope>NUCLEOTIDE SEQUENCE [LARGE SCALE GENOMIC DNA]</scope>
    <source>
        <strain evidence="2 3">FLUB</strain>
    </source>
</reference>
<feature type="domain" description="N-acetyltransferase" evidence="1">
    <location>
        <begin position="1"/>
        <end position="158"/>
    </location>
</feature>
<keyword evidence="2" id="KW-0808">Transferase</keyword>
<evidence type="ECO:0000313" key="3">
    <source>
        <dbReference type="Proteomes" id="UP000465035"/>
    </source>
</evidence>
<evidence type="ECO:0000259" key="1">
    <source>
        <dbReference type="PROSITE" id="PS51186"/>
    </source>
</evidence>
<accession>A0A6P1EF91</accession>
<dbReference type="Proteomes" id="UP000465035">
    <property type="component" value="Chromosome"/>
</dbReference>